<keyword evidence="1" id="KW-0812">Transmembrane</keyword>
<keyword evidence="3" id="KW-0614">Plasmid</keyword>
<feature type="transmembrane region" description="Helical" evidence="1">
    <location>
        <begin position="396"/>
        <end position="417"/>
    </location>
</feature>
<sequence>MMKKFIVLSTIIDSSIPKLSLSLLMLGTLSLPSWGQVKTVEVVRDPIVEKEEVTLRVKVTDTADKPMIQLQDTDFNLEVVDIENNKTYNDVTFNWKSPEETIPPPAWIIVLLDMSGSMAKEDSRGTTKIEGAIKAIREFTEIAKDRGGNTQVSIVPFGDPGKNCAGYPIDSNTLDNFSRVDDAKLQIFLDNLASLSPCASTNLYEPLSKAVRFLGKKNDSRFYPLDSSGNPIEPQPRLSIILLSDGYHNKPNEAQDFQSLNQLLKKNNQIIVHTLGYGLTAQQLGQKYQLGEPANRSHVNLKKVPEDEFVDEKRLQEIAKVTGGISEFSGDADAIAENLQLFLNALLGEYEISYLQPNPDRGRPYQVSVLVQNIKSQPKKYRITIFGRSLPLKVRLIMLLIIIFILGVGGVIPFYIWGQQLKRQVT</sequence>
<dbReference type="HOGENOM" id="CLU_695684_0_0_3"/>
<evidence type="ECO:0000259" key="2">
    <source>
        <dbReference type="PROSITE" id="PS50234"/>
    </source>
</evidence>
<dbReference type="CDD" id="cd00198">
    <property type="entry name" value="vWFA"/>
    <property type="match status" value="1"/>
</dbReference>
<dbReference type="Gene3D" id="3.40.50.410">
    <property type="entry name" value="von Willebrand factor, type A domain"/>
    <property type="match status" value="1"/>
</dbReference>
<dbReference type="AlphaFoldDB" id="E0UMI2"/>
<feature type="domain" description="VWFA" evidence="2">
    <location>
        <begin position="107"/>
        <end position="318"/>
    </location>
</feature>
<organism evidence="3 4">
    <name type="scientific">Gloeothece verrucosa (strain PCC 7822)</name>
    <name type="common">Cyanothece sp. (strain PCC 7822)</name>
    <dbReference type="NCBI Taxonomy" id="497965"/>
    <lineage>
        <taxon>Bacteria</taxon>
        <taxon>Bacillati</taxon>
        <taxon>Cyanobacteriota</taxon>
        <taxon>Cyanophyceae</taxon>
        <taxon>Oscillatoriophycideae</taxon>
        <taxon>Chroococcales</taxon>
        <taxon>Aphanothecaceae</taxon>
        <taxon>Gloeothece</taxon>
        <taxon>Gloeothece verrucosa</taxon>
    </lineage>
</organism>
<reference evidence="4" key="1">
    <citation type="journal article" date="2011" name="MBio">
        <title>Novel metabolic attributes of the genus Cyanothece, comprising a group of unicellular nitrogen-fixing Cyanobacteria.</title>
        <authorList>
            <person name="Bandyopadhyay A."/>
            <person name="Elvitigala T."/>
            <person name="Welsh E."/>
            <person name="Stockel J."/>
            <person name="Liberton M."/>
            <person name="Min H."/>
            <person name="Sherman L.A."/>
            <person name="Pakrasi H.B."/>
        </authorList>
    </citation>
    <scope>NUCLEOTIDE SEQUENCE [LARGE SCALE GENOMIC DNA]</scope>
    <source>
        <strain evidence="4">PCC 7822</strain>
        <plasmid evidence="4">Cy782202</plasmid>
    </source>
</reference>
<keyword evidence="1" id="KW-1133">Transmembrane helix</keyword>
<name>E0UMI2_GLOV7</name>
<dbReference type="EMBL" id="CP002200">
    <property type="protein sequence ID" value="ADN18162.1"/>
    <property type="molecule type" value="Genomic_DNA"/>
</dbReference>
<keyword evidence="1" id="KW-0472">Membrane</keyword>
<evidence type="ECO:0000313" key="3">
    <source>
        <dbReference type="EMBL" id="ADN18162.1"/>
    </source>
</evidence>
<keyword evidence="4" id="KW-1185">Reference proteome</keyword>
<gene>
    <name evidence="3" type="ordered locus">Cyan7822_6375</name>
</gene>
<evidence type="ECO:0000313" key="4">
    <source>
        <dbReference type="Proteomes" id="UP000008206"/>
    </source>
</evidence>
<dbReference type="KEGG" id="cyj:Cyan7822_6375"/>
<dbReference type="Proteomes" id="UP000008206">
    <property type="component" value="Plasmid Cy782202"/>
</dbReference>
<dbReference type="InterPro" id="IPR002035">
    <property type="entry name" value="VWF_A"/>
</dbReference>
<protein>
    <submittedName>
        <fullName evidence="3">von Willebrand factor type A</fullName>
    </submittedName>
</protein>
<geneLocation type="plasmid" evidence="3 4">
    <name>Cy782202</name>
</geneLocation>
<evidence type="ECO:0000256" key="1">
    <source>
        <dbReference type="SAM" id="Phobius"/>
    </source>
</evidence>
<dbReference type="InterPro" id="IPR036465">
    <property type="entry name" value="vWFA_dom_sf"/>
</dbReference>
<dbReference type="RefSeq" id="WP_013334910.1">
    <property type="nucleotide sequence ID" value="NC_014534.1"/>
</dbReference>
<dbReference type="SUPFAM" id="SSF53300">
    <property type="entry name" value="vWA-like"/>
    <property type="match status" value="1"/>
</dbReference>
<proteinExistence type="predicted"/>
<accession>E0UMI2</accession>
<dbReference type="Pfam" id="PF13519">
    <property type="entry name" value="VWA_2"/>
    <property type="match status" value="1"/>
</dbReference>
<dbReference type="OrthoDB" id="418472at2"/>
<dbReference type="PROSITE" id="PS50234">
    <property type="entry name" value="VWFA"/>
    <property type="match status" value="1"/>
</dbReference>
<dbReference type="SMART" id="SM00327">
    <property type="entry name" value="VWA"/>
    <property type="match status" value="1"/>
</dbReference>